<dbReference type="Proteomes" id="UP000659698">
    <property type="component" value="Unassembled WGS sequence"/>
</dbReference>
<evidence type="ECO:0000256" key="1">
    <source>
        <dbReference type="SAM" id="Phobius"/>
    </source>
</evidence>
<sequence>MKTAPKQPWLHSAKVDVLFILSPPFLCLLAILLFPGFFQQHVKSLPVPAWVLLILLIDVGHVYSTLFRTYFEKEALKQKGQLLLWAPVGAWVGGVVLYSLGEGIFWRVLAYLAVYHFVRQQYGFMRLYSRKEQRPCWEHQVDTVCVYAATLLPLLYWHLEGHRNFNWFIKDDFLTFELPQLTPYIALLNIGVMVGYLLKEICVFWQTRRWNLPRHLVITGTFLAWYVGIVQYNGDLIFTAFNVISHGIPYLALVWISRKQPQNAPGAAAHLTWRQRLSLGAVGITFFIGLVVVLAYVEEGLWDALVWREHPEVFASFQGMSAVEDHVLLSVLVPLLALPQMTHYILDGFIWKTSSRKKAAMANVSA</sequence>
<feature type="transmembrane region" description="Helical" evidence="1">
    <location>
        <begin position="15"/>
        <end position="38"/>
    </location>
</feature>
<protein>
    <recommendedName>
        <fullName evidence="4">Beta-carotene 15,15'-monooxygenase</fullName>
    </recommendedName>
</protein>
<name>A0ABR6VNR0_9BACT</name>
<accession>A0ABR6VNR0</accession>
<feature type="transmembrane region" description="Helical" evidence="1">
    <location>
        <begin position="236"/>
        <end position="256"/>
    </location>
</feature>
<dbReference type="RefSeq" id="WP_186631436.1">
    <property type="nucleotide sequence ID" value="NZ_JACOAF010000001.1"/>
</dbReference>
<reference evidence="2 3" key="1">
    <citation type="journal article" date="2019" name="Int. J. Syst. Evol. Microbiol.">
        <title>Rufibacter sediminis sp. nov., isolated from freshwater lake sediment.</title>
        <authorList>
            <person name="Qu J.H."/>
            <person name="Zhang L.J."/>
            <person name="Fu Y.H."/>
            <person name="Li H.F."/>
        </authorList>
    </citation>
    <scope>NUCLEOTIDE SEQUENCE [LARGE SCALE GENOMIC DNA]</scope>
    <source>
        <strain evidence="2 3">H-1</strain>
    </source>
</reference>
<feature type="transmembrane region" description="Helical" evidence="1">
    <location>
        <begin position="181"/>
        <end position="198"/>
    </location>
</feature>
<feature type="transmembrane region" description="Helical" evidence="1">
    <location>
        <begin position="277"/>
        <end position="297"/>
    </location>
</feature>
<feature type="transmembrane region" description="Helical" evidence="1">
    <location>
        <begin position="210"/>
        <end position="230"/>
    </location>
</feature>
<gene>
    <name evidence="2" type="ORF">H7U12_00925</name>
</gene>
<evidence type="ECO:0000313" key="2">
    <source>
        <dbReference type="EMBL" id="MBC3538221.1"/>
    </source>
</evidence>
<keyword evidence="3" id="KW-1185">Reference proteome</keyword>
<feature type="transmembrane region" description="Helical" evidence="1">
    <location>
        <begin position="50"/>
        <end position="70"/>
    </location>
</feature>
<dbReference type="EMBL" id="JACOAF010000001">
    <property type="protein sequence ID" value="MBC3538221.1"/>
    <property type="molecule type" value="Genomic_DNA"/>
</dbReference>
<feature type="transmembrane region" description="Helical" evidence="1">
    <location>
        <begin position="327"/>
        <end position="351"/>
    </location>
</feature>
<proteinExistence type="predicted"/>
<keyword evidence="1" id="KW-0812">Transmembrane</keyword>
<comment type="caution">
    <text evidence="2">The sequence shown here is derived from an EMBL/GenBank/DDBJ whole genome shotgun (WGS) entry which is preliminary data.</text>
</comment>
<organism evidence="2 3">
    <name type="scientific">Rufibacter sediminis</name>
    <dbReference type="NCBI Taxonomy" id="2762756"/>
    <lineage>
        <taxon>Bacteria</taxon>
        <taxon>Pseudomonadati</taxon>
        <taxon>Bacteroidota</taxon>
        <taxon>Cytophagia</taxon>
        <taxon>Cytophagales</taxon>
        <taxon>Hymenobacteraceae</taxon>
        <taxon>Rufibacter</taxon>
    </lineage>
</organism>
<feature type="transmembrane region" description="Helical" evidence="1">
    <location>
        <begin position="82"/>
        <end position="98"/>
    </location>
</feature>
<evidence type="ECO:0000313" key="3">
    <source>
        <dbReference type="Proteomes" id="UP000659698"/>
    </source>
</evidence>
<evidence type="ECO:0008006" key="4">
    <source>
        <dbReference type="Google" id="ProtNLM"/>
    </source>
</evidence>
<keyword evidence="1" id="KW-1133">Transmembrane helix</keyword>
<keyword evidence="1" id="KW-0472">Membrane</keyword>